<feature type="domain" description="Aminotransferase-like plant mobile" evidence="1">
    <location>
        <begin position="4"/>
        <end position="79"/>
    </location>
</feature>
<dbReference type="STRING" id="4081.K4BQI0"/>
<dbReference type="Proteomes" id="UP000004994">
    <property type="component" value="Chromosome 4"/>
</dbReference>
<dbReference type="Gramene" id="Solyc04g017800.1.1">
    <property type="protein sequence ID" value="Solyc04g017800.1.1"/>
    <property type="gene ID" value="Solyc04g017800.1"/>
</dbReference>
<dbReference type="PhylomeDB" id="K4BQI0"/>
<evidence type="ECO:0000259" key="1">
    <source>
        <dbReference type="Pfam" id="PF10536"/>
    </source>
</evidence>
<dbReference type="EnsemblPlants" id="Solyc04g017800.1.1">
    <property type="protein sequence ID" value="Solyc04g017800.1.1"/>
    <property type="gene ID" value="Solyc04g017800.1"/>
</dbReference>
<reference evidence="2" key="2">
    <citation type="submission" date="2015-06" db="UniProtKB">
        <authorList>
            <consortium name="EnsemblPlants"/>
        </authorList>
    </citation>
    <scope>IDENTIFICATION</scope>
    <source>
        <strain evidence="2">cv. Heinz 1706</strain>
    </source>
</reference>
<dbReference type="PANTHER" id="PTHR46033">
    <property type="entry name" value="PROTEIN MAIN-LIKE 2"/>
    <property type="match status" value="1"/>
</dbReference>
<accession>K4BQI0</accession>
<evidence type="ECO:0000313" key="2">
    <source>
        <dbReference type="EnsemblPlants" id="Solyc04g017800.1.1"/>
    </source>
</evidence>
<sequence length="216" mass="25519">MEEYLENARGELIRSKRNNQSRWLNYFMNSGKEYEHEAFLFLWLSRFAFLCKVGAPIFSIVVNLARGMRQALALAVLALAVEGLSIFPKFYKEIEAWTIVGGLNFAQEMESFVRCLRVSKLAGLECQDPYQPNQVAMQFGYDQDFPKWIPHSPSSRELAWYNYSIPIASDLRLYYPSRMFEPDVTTRYLKWWRNETDRQMENYPEVPPCFPPNYCW</sequence>
<dbReference type="GO" id="GO:0010073">
    <property type="term" value="P:meristem maintenance"/>
    <property type="evidence" value="ECO:0007669"/>
    <property type="project" value="InterPro"/>
</dbReference>
<dbReference type="HOGENOM" id="CLU_1279569_0_0_1"/>
<reference evidence="2" key="1">
    <citation type="journal article" date="2012" name="Nature">
        <title>The tomato genome sequence provides insights into fleshy fruit evolution.</title>
        <authorList>
            <consortium name="Tomato Genome Consortium"/>
        </authorList>
    </citation>
    <scope>NUCLEOTIDE SEQUENCE [LARGE SCALE GENOMIC DNA]</scope>
    <source>
        <strain evidence="2">cv. Heinz 1706</strain>
    </source>
</reference>
<dbReference type="AlphaFoldDB" id="K4BQI0"/>
<dbReference type="eggNOG" id="ENOG502QSN7">
    <property type="taxonomic scope" value="Eukaryota"/>
</dbReference>
<name>K4BQI0_SOLLC</name>
<feature type="domain" description="Aminotransferase-like plant mobile" evidence="1">
    <location>
        <begin position="105"/>
        <end position="193"/>
    </location>
</feature>
<dbReference type="PANTHER" id="PTHR46033:SF67">
    <property type="entry name" value="AMINOTRANSFERASE-LIKE, PLANT MOBILE DOMAIN FAMILY PROTEIN"/>
    <property type="match status" value="1"/>
</dbReference>
<proteinExistence type="predicted"/>
<organism evidence="2">
    <name type="scientific">Solanum lycopersicum</name>
    <name type="common">Tomato</name>
    <name type="synonym">Lycopersicon esculentum</name>
    <dbReference type="NCBI Taxonomy" id="4081"/>
    <lineage>
        <taxon>Eukaryota</taxon>
        <taxon>Viridiplantae</taxon>
        <taxon>Streptophyta</taxon>
        <taxon>Embryophyta</taxon>
        <taxon>Tracheophyta</taxon>
        <taxon>Spermatophyta</taxon>
        <taxon>Magnoliopsida</taxon>
        <taxon>eudicotyledons</taxon>
        <taxon>Gunneridae</taxon>
        <taxon>Pentapetalae</taxon>
        <taxon>asterids</taxon>
        <taxon>lamiids</taxon>
        <taxon>Solanales</taxon>
        <taxon>Solanaceae</taxon>
        <taxon>Solanoideae</taxon>
        <taxon>Solaneae</taxon>
        <taxon>Solanum</taxon>
        <taxon>Solanum subgen. Lycopersicon</taxon>
    </lineage>
</organism>
<dbReference type="InterPro" id="IPR019557">
    <property type="entry name" value="AminoTfrase-like_pln_mobile"/>
</dbReference>
<dbReference type="InParanoid" id="K4BQI0"/>
<keyword evidence="3" id="KW-1185">Reference proteome</keyword>
<evidence type="ECO:0000313" key="3">
    <source>
        <dbReference type="Proteomes" id="UP000004994"/>
    </source>
</evidence>
<dbReference type="InterPro" id="IPR044824">
    <property type="entry name" value="MAIN-like"/>
</dbReference>
<protein>
    <recommendedName>
        <fullName evidence="1">Aminotransferase-like plant mobile domain-containing protein</fullName>
    </recommendedName>
</protein>
<dbReference type="PaxDb" id="4081-Solyc04g017800.1.1"/>
<dbReference type="Pfam" id="PF10536">
    <property type="entry name" value="PMD"/>
    <property type="match status" value="2"/>
</dbReference>